<evidence type="ECO:0000256" key="2">
    <source>
        <dbReference type="ARBA" id="ARBA00009160"/>
    </source>
</evidence>
<dbReference type="OMA" id="AAPSFKM"/>
<dbReference type="EMBL" id="CAEY01001941">
    <property type="status" value="NOT_ANNOTATED_CDS"/>
    <property type="molecule type" value="Genomic_DNA"/>
</dbReference>
<reference evidence="6" key="2">
    <citation type="submission" date="2015-06" db="UniProtKB">
        <authorList>
            <consortium name="EnsemblMetazoa"/>
        </authorList>
    </citation>
    <scope>IDENTIFICATION</scope>
</reference>
<dbReference type="Proteomes" id="UP000015104">
    <property type="component" value="Unassembled WGS sequence"/>
</dbReference>
<dbReference type="EnsemblMetazoa" id="tetur08g00970.1">
    <property type="protein sequence ID" value="tetur08g00970.1"/>
    <property type="gene ID" value="tetur08g00970"/>
</dbReference>
<dbReference type="Pfam" id="PF04930">
    <property type="entry name" value="FUN14"/>
    <property type="match status" value="1"/>
</dbReference>
<evidence type="ECO:0008006" key="8">
    <source>
        <dbReference type="Google" id="ProtNLM"/>
    </source>
</evidence>
<evidence type="ECO:0000256" key="1">
    <source>
        <dbReference type="ARBA" id="ARBA00004374"/>
    </source>
</evidence>
<proteinExistence type="inferred from homology"/>
<evidence type="ECO:0000256" key="5">
    <source>
        <dbReference type="ARBA" id="ARBA00023136"/>
    </source>
</evidence>
<protein>
    <recommendedName>
        <fullName evidence="8">FUN14 domain-containing protein 1</fullName>
    </recommendedName>
</protein>
<dbReference type="AlphaFoldDB" id="T1KAM4"/>
<dbReference type="STRING" id="32264.T1KAM4"/>
<dbReference type="GO" id="GO:0000422">
    <property type="term" value="P:autophagy of mitochondrion"/>
    <property type="evidence" value="ECO:0007669"/>
    <property type="project" value="TreeGrafter"/>
</dbReference>
<dbReference type="eggNOG" id="KOG4099">
    <property type="taxonomic scope" value="Eukaryota"/>
</dbReference>
<dbReference type="PANTHER" id="PTHR21346:SF0">
    <property type="entry name" value="RE45833P"/>
    <property type="match status" value="1"/>
</dbReference>
<keyword evidence="3" id="KW-0812">Transmembrane</keyword>
<sequence>MVNIIEESKAALDKAKEIIPSNNNHGFLSKILRSKDDESSVQQLAVGGASGWVTGFAFTKFGKVVCFGVGISLLGIYLGHRSGYLKVDMKRVEKDAASVKKEMEKIAKKAEKELPGFIDKAGKYVSDNALLVLGFSAGYLLGVASA</sequence>
<reference evidence="7" key="1">
    <citation type="submission" date="2011-08" db="EMBL/GenBank/DDBJ databases">
        <authorList>
            <person name="Rombauts S."/>
        </authorList>
    </citation>
    <scope>NUCLEOTIDE SEQUENCE</scope>
    <source>
        <strain evidence="7">London</strain>
    </source>
</reference>
<evidence type="ECO:0000313" key="6">
    <source>
        <dbReference type="EnsemblMetazoa" id="tetur08g00970.1"/>
    </source>
</evidence>
<dbReference type="GO" id="GO:0005741">
    <property type="term" value="C:mitochondrial outer membrane"/>
    <property type="evidence" value="ECO:0007669"/>
    <property type="project" value="UniProtKB-SubCell"/>
</dbReference>
<comment type="subcellular location">
    <subcellularLocation>
        <location evidence="1">Mitochondrion outer membrane</location>
        <topology evidence="1">Multi-pass membrane protein</topology>
    </subcellularLocation>
</comment>
<organism evidence="6 7">
    <name type="scientific">Tetranychus urticae</name>
    <name type="common">Two-spotted spider mite</name>
    <dbReference type="NCBI Taxonomy" id="32264"/>
    <lineage>
        <taxon>Eukaryota</taxon>
        <taxon>Metazoa</taxon>
        <taxon>Ecdysozoa</taxon>
        <taxon>Arthropoda</taxon>
        <taxon>Chelicerata</taxon>
        <taxon>Arachnida</taxon>
        <taxon>Acari</taxon>
        <taxon>Acariformes</taxon>
        <taxon>Trombidiformes</taxon>
        <taxon>Prostigmata</taxon>
        <taxon>Eleutherengona</taxon>
        <taxon>Raphignathae</taxon>
        <taxon>Tetranychoidea</taxon>
        <taxon>Tetranychidae</taxon>
        <taxon>Tetranychus</taxon>
    </lineage>
</organism>
<accession>T1KAM4</accession>
<evidence type="ECO:0000256" key="3">
    <source>
        <dbReference type="ARBA" id="ARBA00022692"/>
    </source>
</evidence>
<comment type="similarity">
    <text evidence="2">Belongs to the FUN14 family.</text>
</comment>
<keyword evidence="5" id="KW-0472">Membrane</keyword>
<gene>
    <name evidence="6" type="primary">107362301</name>
</gene>
<dbReference type="PANTHER" id="PTHR21346">
    <property type="entry name" value="FUN14 DOMAIN CONTAINING"/>
    <property type="match status" value="1"/>
</dbReference>
<dbReference type="InterPro" id="IPR007014">
    <property type="entry name" value="FUN14"/>
</dbReference>
<dbReference type="HOGENOM" id="CLU_093981_0_0_1"/>
<name>T1KAM4_TETUR</name>
<evidence type="ECO:0000256" key="4">
    <source>
        <dbReference type="ARBA" id="ARBA00022989"/>
    </source>
</evidence>
<dbReference type="KEGG" id="tut:107362301"/>
<keyword evidence="7" id="KW-1185">Reference proteome</keyword>
<evidence type="ECO:0000313" key="7">
    <source>
        <dbReference type="Proteomes" id="UP000015104"/>
    </source>
</evidence>
<keyword evidence="4" id="KW-1133">Transmembrane helix</keyword>
<dbReference type="OrthoDB" id="163794at2759"/>